<name>A0ABU7RNL3_9ACTN</name>
<dbReference type="Gene3D" id="1.10.10.10">
    <property type="entry name" value="Winged helix-like DNA-binding domain superfamily/Winged helix DNA-binding domain"/>
    <property type="match status" value="1"/>
</dbReference>
<dbReference type="InterPro" id="IPR011990">
    <property type="entry name" value="TPR-like_helical_dom_sf"/>
</dbReference>
<dbReference type="SMART" id="SM00421">
    <property type="entry name" value="HTH_LUXR"/>
    <property type="match status" value="1"/>
</dbReference>
<dbReference type="Proteomes" id="UP001332243">
    <property type="component" value="Unassembled WGS sequence"/>
</dbReference>
<proteinExistence type="predicted"/>
<dbReference type="SUPFAM" id="SSF46894">
    <property type="entry name" value="C-terminal effector domain of the bipartite response regulators"/>
    <property type="match status" value="1"/>
</dbReference>
<feature type="domain" description="HTH luxR-type" evidence="3">
    <location>
        <begin position="885"/>
        <end position="950"/>
    </location>
</feature>
<dbReference type="InterPro" id="IPR000792">
    <property type="entry name" value="Tscrpt_reg_LuxR_C"/>
</dbReference>
<dbReference type="EMBL" id="JAZGQK010000005">
    <property type="protein sequence ID" value="MEE6258077.1"/>
    <property type="molecule type" value="Genomic_DNA"/>
</dbReference>
<dbReference type="Pfam" id="PF13191">
    <property type="entry name" value="AAA_16"/>
    <property type="match status" value="1"/>
</dbReference>
<keyword evidence="1" id="KW-0547">Nucleotide-binding</keyword>
<evidence type="ECO:0000313" key="5">
    <source>
        <dbReference type="Proteomes" id="UP001332243"/>
    </source>
</evidence>
<organism evidence="4 5">
    <name type="scientific">Plantactinospora sonchi</name>
    <dbReference type="NCBI Taxonomy" id="1544735"/>
    <lineage>
        <taxon>Bacteria</taxon>
        <taxon>Bacillati</taxon>
        <taxon>Actinomycetota</taxon>
        <taxon>Actinomycetes</taxon>
        <taxon>Micromonosporales</taxon>
        <taxon>Micromonosporaceae</taxon>
        <taxon>Plantactinospora</taxon>
    </lineage>
</organism>
<dbReference type="SUPFAM" id="SSF48452">
    <property type="entry name" value="TPR-like"/>
    <property type="match status" value="1"/>
</dbReference>
<evidence type="ECO:0000259" key="3">
    <source>
        <dbReference type="PROSITE" id="PS50043"/>
    </source>
</evidence>
<comment type="caution">
    <text evidence="4">The sequence shown here is derived from an EMBL/GenBank/DDBJ whole genome shotgun (WGS) entry which is preliminary data.</text>
</comment>
<sequence length="958" mass="103311">MPIEPSTFPVGREDEIALLRDATIRLRAGAGRVVWVEGEPGIGKSTLVTAGADIGRALGCQVSHGTADQLAHPLPLGVLFDCLAIRRHSADPRRAEITTFVNARRPALDLDDDATYGAATEMAVALVDELCTTSPTMLVIDDVQWADEATLDACRRLASAAVHLPLLLVMSCRPGTRRPAVARLRTTARGRDATRITLGPLDQAAVRKLLTELVGAPPGECLRELADQTMGNPLYLRELVEALLREDLVEVGEEAEVRQPGSGSVPRSLTAALDSRLSFVPTGTINVLRAAALLGGEFAVTELAVLLGRPAIDFSADLQEAVAAGILVDTGQRMRFRHPLIRQALHDGMPTALRTALHLDVARALEAASVEPQRVAQHLLAAGVVGDRWARRWLTEVAPVLAVRAPGLAAELLRRELDHDLPDDRDRAALGLTLARVLPATGEPGDAVVRARQALAVCVDPADRGHLHWVLARALFSNGQNNAAADTLHRALGAPDLPDAWRARLLASLAMYQRAGDGDLDAADATARRALEISEAAGDVLAGAYALTDLWLHHSVRRQHRRALDCADRALETLGTAPDHLDLRAYALHGRIFSLQNLSRWADAESALHEVREFLRRAGRADDTTSGVTAAVLMFWLGRWDDALAELNAVDQNTSASTYRGLREDGPGWLWHGVAALINARRDERVRAGAHLRAGADRPVVTVADRENTDFLQVARALAAEQDGDRRRALDHLGGFLERRPGEMTLTHQWLPGLVRLALALDDRAAGRAAVHACLAEATAEQEPARAGAAADWCRGLYDGDPTPLRAAVAHYRDTGVPVELAGALEDLAVVLAEHDDPAGARATGTEAIELYRSFGAAWDVRRAGARLRQLGIRHGVRGARAKRTAHGWDALTPTEHRIALLVAAGRSTPDIAQSMFLTRRTAQTHISRILAKLGLRSRVEIAHAAFSQHPTEIPADR</sequence>
<keyword evidence="2" id="KW-0067">ATP-binding</keyword>
<evidence type="ECO:0000313" key="4">
    <source>
        <dbReference type="EMBL" id="MEE6258077.1"/>
    </source>
</evidence>
<dbReference type="Gene3D" id="1.25.40.10">
    <property type="entry name" value="Tetratricopeptide repeat domain"/>
    <property type="match status" value="1"/>
</dbReference>
<accession>A0ABU7RNL3</accession>
<evidence type="ECO:0000256" key="1">
    <source>
        <dbReference type="ARBA" id="ARBA00022741"/>
    </source>
</evidence>
<dbReference type="InterPro" id="IPR036388">
    <property type="entry name" value="WH-like_DNA-bd_sf"/>
</dbReference>
<dbReference type="PANTHER" id="PTHR16305:SF35">
    <property type="entry name" value="TRANSCRIPTIONAL ACTIVATOR DOMAIN"/>
    <property type="match status" value="1"/>
</dbReference>
<dbReference type="InterPro" id="IPR016032">
    <property type="entry name" value="Sig_transdc_resp-reg_C-effctor"/>
</dbReference>
<dbReference type="RefSeq" id="WP_331213206.1">
    <property type="nucleotide sequence ID" value="NZ_JAZGQK010000005.1"/>
</dbReference>
<keyword evidence="5" id="KW-1185">Reference proteome</keyword>
<dbReference type="Pfam" id="PF00196">
    <property type="entry name" value="GerE"/>
    <property type="match status" value="1"/>
</dbReference>
<dbReference type="InterPro" id="IPR027417">
    <property type="entry name" value="P-loop_NTPase"/>
</dbReference>
<reference evidence="4 5" key="1">
    <citation type="submission" date="2024-01" db="EMBL/GenBank/DDBJ databases">
        <title>Genome insights into Plantactinospora sonchi sp. nov.</title>
        <authorList>
            <person name="Wang L."/>
        </authorList>
    </citation>
    <scope>NUCLEOTIDE SEQUENCE [LARGE SCALE GENOMIC DNA]</scope>
    <source>
        <strain evidence="4 5">NEAU-QY2</strain>
    </source>
</reference>
<dbReference type="CDD" id="cd06170">
    <property type="entry name" value="LuxR_C_like"/>
    <property type="match status" value="1"/>
</dbReference>
<dbReference type="SUPFAM" id="SSF52540">
    <property type="entry name" value="P-loop containing nucleoside triphosphate hydrolases"/>
    <property type="match status" value="1"/>
</dbReference>
<dbReference type="PANTHER" id="PTHR16305">
    <property type="entry name" value="TESTICULAR SOLUBLE ADENYLYL CYCLASE"/>
    <property type="match status" value="1"/>
</dbReference>
<dbReference type="PROSITE" id="PS50043">
    <property type="entry name" value="HTH_LUXR_2"/>
    <property type="match status" value="1"/>
</dbReference>
<dbReference type="PRINTS" id="PR00038">
    <property type="entry name" value="HTHLUXR"/>
</dbReference>
<dbReference type="InterPro" id="IPR041664">
    <property type="entry name" value="AAA_16"/>
</dbReference>
<evidence type="ECO:0000256" key="2">
    <source>
        <dbReference type="ARBA" id="ARBA00022840"/>
    </source>
</evidence>
<protein>
    <submittedName>
        <fullName evidence="4">AAA family ATPase</fullName>
    </submittedName>
</protein>
<gene>
    <name evidence="4" type="ORF">V1633_06170</name>
</gene>